<dbReference type="RefSeq" id="WP_307154548.1">
    <property type="nucleotide sequence ID" value="NZ_JAUSUK010000002.1"/>
</dbReference>
<sequence>MLRLAMAALVAVPAFAAKAEPVPSGSVAPDPKRLIDAQVMDDIRTWMDSEVVRLSVRTQNQRYGALDQAMIDQLDTQWKAEREAADKPLIAATLSNPLSVYLTRMQGQSAGLFVEIFVMDDKGLNVGQSSITGDFWQGDEAKFQETFPNGAGAVFIDEPEWDDALNIWRAQVNMTLAEETDKTPIGAVTVEVNLTELARRKLAIAQ</sequence>
<dbReference type="EMBL" id="JAUSUK010000002">
    <property type="protein sequence ID" value="MDQ0326361.1"/>
    <property type="molecule type" value="Genomic_DNA"/>
</dbReference>
<evidence type="ECO:0000256" key="1">
    <source>
        <dbReference type="SAM" id="SignalP"/>
    </source>
</evidence>
<evidence type="ECO:0000313" key="3">
    <source>
        <dbReference type="Proteomes" id="UP001230253"/>
    </source>
</evidence>
<keyword evidence="1" id="KW-0732">Signal</keyword>
<gene>
    <name evidence="2" type="ORF">J2R99_002230</name>
</gene>
<organism evidence="2 3">
    <name type="scientific">Rhodopseudomonas julia</name>
    <dbReference type="NCBI Taxonomy" id="200617"/>
    <lineage>
        <taxon>Bacteria</taxon>
        <taxon>Pseudomonadati</taxon>
        <taxon>Pseudomonadota</taxon>
        <taxon>Alphaproteobacteria</taxon>
        <taxon>Hyphomicrobiales</taxon>
        <taxon>Nitrobacteraceae</taxon>
        <taxon>Rhodopseudomonas</taxon>
    </lineage>
</organism>
<keyword evidence="3" id="KW-1185">Reference proteome</keyword>
<evidence type="ECO:0008006" key="4">
    <source>
        <dbReference type="Google" id="ProtNLM"/>
    </source>
</evidence>
<accession>A0ABU0C8Y0</accession>
<name>A0ABU0C8Y0_9BRAD</name>
<dbReference type="Proteomes" id="UP001230253">
    <property type="component" value="Unassembled WGS sequence"/>
</dbReference>
<proteinExistence type="predicted"/>
<feature type="signal peptide" evidence="1">
    <location>
        <begin position="1"/>
        <end position="19"/>
    </location>
</feature>
<reference evidence="2 3" key="1">
    <citation type="submission" date="2023-07" db="EMBL/GenBank/DDBJ databases">
        <title>Genomic Encyclopedia of Type Strains, Phase IV (KMG-IV): sequencing the most valuable type-strain genomes for metagenomic binning, comparative biology and taxonomic classification.</title>
        <authorList>
            <person name="Goeker M."/>
        </authorList>
    </citation>
    <scope>NUCLEOTIDE SEQUENCE [LARGE SCALE GENOMIC DNA]</scope>
    <source>
        <strain evidence="2 3">DSM 11549</strain>
    </source>
</reference>
<evidence type="ECO:0000313" key="2">
    <source>
        <dbReference type="EMBL" id="MDQ0326361.1"/>
    </source>
</evidence>
<protein>
    <recommendedName>
        <fullName evidence="4">DUF3251 domain-containing protein</fullName>
    </recommendedName>
</protein>
<comment type="caution">
    <text evidence="2">The sequence shown here is derived from an EMBL/GenBank/DDBJ whole genome shotgun (WGS) entry which is preliminary data.</text>
</comment>
<feature type="chain" id="PRO_5046391780" description="DUF3251 domain-containing protein" evidence="1">
    <location>
        <begin position="20"/>
        <end position="206"/>
    </location>
</feature>